<sequence length="147" mass="16999">MEEHTSAGCYLLRKNNDKYELLVIHRTKLLGEEKYVLPKGHVEGKETLEEAAKREVSEETGYCDIQIIEPVGINDYLVSWNKDIHKTDHYFLAILKSEKKAERKLTNAESDSGMEILWMDIEKGLKILSWENLKGVQEKIQKYASSN</sequence>
<reference evidence="3 4" key="1">
    <citation type="journal article" date="2015" name="Nature">
        <title>rRNA introns, odd ribosomes, and small enigmatic genomes across a large radiation of phyla.</title>
        <authorList>
            <person name="Brown C.T."/>
            <person name="Hug L.A."/>
            <person name="Thomas B.C."/>
            <person name="Sharon I."/>
            <person name="Castelle C.J."/>
            <person name="Singh A."/>
            <person name="Wilkins M.J."/>
            <person name="Williams K.H."/>
            <person name="Banfield J.F."/>
        </authorList>
    </citation>
    <scope>NUCLEOTIDE SEQUENCE [LARGE SCALE GENOMIC DNA]</scope>
</reference>
<dbReference type="PROSITE" id="PS00893">
    <property type="entry name" value="NUDIX_BOX"/>
    <property type="match status" value="1"/>
</dbReference>
<proteinExistence type="predicted"/>
<accession>A0A0G0B845</accession>
<comment type="caution">
    <text evidence="3">The sequence shown here is derived from an EMBL/GenBank/DDBJ whole genome shotgun (WGS) entry which is preliminary data.</text>
</comment>
<dbReference type="PANTHER" id="PTHR43736">
    <property type="entry name" value="ADP-RIBOSE PYROPHOSPHATASE"/>
    <property type="match status" value="1"/>
</dbReference>
<dbReference type="Gene3D" id="3.90.79.10">
    <property type="entry name" value="Nucleoside Triphosphate Pyrophosphohydrolase"/>
    <property type="match status" value="1"/>
</dbReference>
<dbReference type="InterPro" id="IPR020084">
    <property type="entry name" value="NUDIX_hydrolase_CS"/>
</dbReference>
<evidence type="ECO:0000313" key="4">
    <source>
        <dbReference type="Proteomes" id="UP000034952"/>
    </source>
</evidence>
<evidence type="ECO:0000256" key="1">
    <source>
        <dbReference type="ARBA" id="ARBA00022801"/>
    </source>
</evidence>
<organism evidence="3 4">
    <name type="scientific">Candidatus Nomurabacteria bacterium GW2011_GWE1_35_16</name>
    <dbReference type="NCBI Taxonomy" id="1618761"/>
    <lineage>
        <taxon>Bacteria</taxon>
        <taxon>Candidatus Nomuraibacteriota</taxon>
    </lineage>
</organism>
<dbReference type="AlphaFoldDB" id="A0A0G0B845"/>
<dbReference type="Proteomes" id="UP000034952">
    <property type="component" value="Unassembled WGS sequence"/>
</dbReference>
<feature type="domain" description="Nudix hydrolase" evidence="2">
    <location>
        <begin position="2"/>
        <end position="142"/>
    </location>
</feature>
<keyword evidence="1 3" id="KW-0378">Hydrolase</keyword>
<dbReference type="GO" id="GO:0016787">
    <property type="term" value="F:hydrolase activity"/>
    <property type="evidence" value="ECO:0007669"/>
    <property type="project" value="UniProtKB-KW"/>
</dbReference>
<dbReference type="PANTHER" id="PTHR43736:SF1">
    <property type="entry name" value="DIHYDRONEOPTERIN TRIPHOSPHATE DIPHOSPHATASE"/>
    <property type="match status" value="1"/>
</dbReference>
<evidence type="ECO:0000259" key="2">
    <source>
        <dbReference type="PROSITE" id="PS51462"/>
    </source>
</evidence>
<protein>
    <submittedName>
        <fullName evidence="3">Hydrolase, NUDIX family</fullName>
    </submittedName>
</protein>
<dbReference type="PROSITE" id="PS51462">
    <property type="entry name" value="NUDIX"/>
    <property type="match status" value="1"/>
</dbReference>
<gene>
    <name evidence="3" type="ORF">UR64_C0026G0008</name>
</gene>
<dbReference type="EMBL" id="LBPY01000026">
    <property type="protein sequence ID" value="KKP65524.1"/>
    <property type="molecule type" value="Genomic_DNA"/>
</dbReference>
<dbReference type="InterPro" id="IPR000086">
    <property type="entry name" value="NUDIX_hydrolase_dom"/>
</dbReference>
<evidence type="ECO:0000313" key="3">
    <source>
        <dbReference type="EMBL" id="KKP65524.1"/>
    </source>
</evidence>
<dbReference type="SUPFAM" id="SSF55811">
    <property type="entry name" value="Nudix"/>
    <property type="match status" value="1"/>
</dbReference>
<dbReference type="InterPro" id="IPR015797">
    <property type="entry name" value="NUDIX_hydrolase-like_dom_sf"/>
</dbReference>
<dbReference type="Pfam" id="PF00293">
    <property type="entry name" value="NUDIX"/>
    <property type="match status" value="1"/>
</dbReference>
<name>A0A0G0B845_9BACT</name>